<protein>
    <submittedName>
        <fullName evidence="2">DDE family transposase</fullName>
    </submittedName>
</protein>
<organism evidence="2 3">
    <name type="scientific">Pseudoroseicyclus aestuarii</name>
    <dbReference type="NCBI Taxonomy" id="1795041"/>
    <lineage>
        <taxon>Bacteria</taxon>
        <taxon>Pseudomonadati</taxon>
        <taxon>Pseudomonadota</taxon>
        <taxon>Alphaproteobacteria</taxon>
        <taxon>Rhodobacterales</taxon>
        <taxon>Paracoccaceae</taxon>
        <taxon>Pseudoroseicyclus</taxon>
    </lineage>
</organism>
<keyword evidence="3" id="KW-1185">Reference proteome</keyword>
<feature type="domain" description="Transposase DDE" evidence="1">
    <location>
        <begin position="8"/>
        <end position="101"/>
    </location>
</feature>
<dbReference type="AlphaFoldDB" id="A0A318SNF0"/>
<gene>
    <name evidence="2" type="ORF">DFP88_11032</name>
</gene>
<name>A0A318SNF0_9RHOB</name>
<evidence type="ECO:0000313" key="2">
    <source>
        <dbReference type="EMBL" id="PYE80868.1"/>
    </source>
</evidence>
<dbReference type="PANTHER" id="PTHR33408">
    <property type="entry name" value="TRANSPOSASE"/>
    <property type="match status" value="1"/>
</dbReference>
<evidence type="ECO:0000259" key="1">
    <source>
        <dbReference type="Pfam" id="PF13751"/>
    </source>
</evidence>
<comment type="caution">
    <text evidence="2">The sequence shown here is derived from an EMBL/GenBank/DDBJ whole genome shotgun (WGS) entry which is preliminary data.</text>
</comment>
<dbReference type="Proteomes" id="UP000248311">
    <property type="component" value="Unassembled WGS sequence"/>
</dbReference>
<evidence type="ECO:0000313" key="3">
    <source>
        <dbReference type="Proteomes" id="UP000248311"/>
    </source>
</evidence>
<accession>A0A318SNF0</accession>
<dbReference type="Pfam" id="PF13751">
    <property type="entry name" value="DDE_Tnp_1_6"/>
    <property type="match status" value="1"/>
</dbReference>
<reference evidence="2 3" key="1">
    <citation type="submission" date="2018-06" db="EMBL/GenBank/DDBJ databases">
        <title>Genomic Encyclopedia of Type Strains, Phase III (KMG-III): the genomes of soil and plant-associated and newly described type strains.</title>
        <authorList>
            <person name="Whitman W."/>
        </authorList>
    </citation>
    <scope>NUCLEOTIDE SEQUENCE [LARGE SCALE GENOMIC DNA]</scope>
    <source>
        <strain evidence="2 3">CECT 9025</strain>
    </source>
</reference>
<dbReference type="EMBL" id="QJTE01000010">
    <property type="protein sequence ID" value="PYE80868.1"/>
    <property type="molecule type" value="Genomic_DNA"/>
</dbReference>
<dbReference type="PANTHER" id="PTHR33408:SF2">
    <property type="entry name" value="TRANSPOSASE DDE DOMAIN-CONTAINING PROTEIN"/>
    <property type="match status" value="1"/>
</dbReference>
<proteinExistence type="predicted"/>
<sequence>MLRYRASKADCDTCALKTRCCPKEPARKILRSTFETSSDRARAIDRTADYAVSCRLRKKVEMLFAHLKRILGLSRLRLRGPNGARDEINLAATAQNLRKLAKLLPAPEVAC</sequence>
<dbReference type="InterPro" id="IPR025668">
    <property type="entry name" value="Tnp_DDE_dom"/>
</dbReference>